<proteinExistence type="predicted"/>
<organism evidence="1 2">
    <name type="scientific">Chlamydia muridarum (strain MoPn / Nigg)</name>
    <dbReference type="NCBI Taxonomy" id="243161"/>
    <lineage>
        <taxon>Bacteria</taxon>
        <taxon>Pseudomonadati</taxon>
        <taxon>Chlamydiota</taxon>
        <taxon>Chlamydiia</taxon>
        <taxon>Chlamydiales</taxon>
        <taxon>Chlamydiaceae</taxon>
        <taxon>Chlamydia/Chlamydophila group</taxon>
        <taxon>Chlamydia</taxon>
    </lineage>
</organism>
<dbReference type="KEGG" id="cmu:TC_0689"/>
<protein>
    <submittedName>
        <fullName evidence="1">Uncharacterized protein</fullName>
    </submittedName>
</protein>
<accession>Q9PJY7</accession>
<dbReference type="AlphaFoldDB" id="Q9PJY7"/>
<evidence type="ECO:0000313" key="2">
    <source>
        <dbReference type="Proteomes" id="UP000000800"/>
    </source>
</evidence>
<evidence type="ECO:0000313" key="1">
    <source>
        <dbReference type="EMBL" id="AAF39506.1"/>
    </source>
</evidence>
<gene>
    <name evidence="1" type="ordered locus">TC_0689</name>
</gene>
<keyword evidence="2" id="KW-1185">Reference proteome</keyword>
<name>Q9PJY7_CHLMU</name>
<reference evidence="1 2" key="1">
    <citation type="journal article" date="2000" name="Nucleic Acids Res.">
        <title>Genome sequences of Chlamydia trachomatis MoPn and Chlamydia pneumoniae AR39.</title>
        <authorList>
            <person name="Read T.D."/>
            <person name="Brunham R.C."/>
            <person name="Shen C."/>
            <person name="Gill S.R."/>
            <person name="Heidelberg J.F."/>
            <person name="White O."/>
            <person name="Hickey E.K."/>
            <person name="Peterson J.D."/>
            <person name="Utterback T.R."/>
            <person name="Berry K.J."/>
            <person name="Bass S."/>
            <person name="Linher K.D."/>
            <person name="Weidman J.F."/>
            <person name="Khouri H.M."/>
            <person name="Craven B."/>
            <person name="Bowman C."/>
            <person name="Dodson R.J."/>
            <person name="Gwinn M.L."/>
            <person name="Nelson W.C."/>
            <person name="DeBoy R.T."/>
            <person name="Kolonay J.F."/>
            <person name="McClarty G."/>
            <person name="Salzberg S.L."/>
            <person name="Eisen J.A."/>
            <person name="Fraser C.M."/>
        </authorList>
    </citation>
    <scope>NUCLEOTIDE SEQUENCE [LARGE SCALE GENOMIC DNA]</scope>
    <source>
        <strain evidence="2">MoPn / Nigg</strain>
    </source>
</reference>
<dbReference type="EMBL" id="AE002160">
    <property type="protein sequence ID" value="AAF39506.1"/>
    <property type="molecule type" value="Genomic_DNA"/>
</dbReference>
<dbReference type="PIR" id="C81676">
    <property type="entry name" value="C81676"/>
</dbReference>
<dbReference type="Proteomes" id="UP000000800">
    <property type="component" value="Chromosome"/>
</dbReference>
<sequence length="69" mass="7862">MLSSPLALSSLSGICISAKKIKNIFNKNCSLKDPLPNKKEKEDNIGQFSEENDLNYIFYEHVSIFFDSF</sequence>
<dbReference type="HOGENOM" id="CLU_2768299_0_0_0"/>